<organism evidence="1 2">
    <name type="scientific">Desulfobulbus oligotrophicus</name>
    <dbReference type="NCBI Taxonomy" id="1909699"/>
    <lineage>
        <taxon>Bacteria</taxon>
        <taxon>Pseudomonadati</taxon>
        <taxon>Thermodesulfobacteriota</taxon>
        <taxon>Desulfobulbia</taxon>
        <taxon>Desulfobulbales</taxon>
        <taxon>Desulfobulbaceae</taxon>
        <taxon>Desulfobulbus</taxon>
    </lineage>
</organism>
<dbReference type="RefSeq" id="WP_199261986.1">
    <property type="nucleotide sequence ID" value="NZ_CP054140.1"/>
</dbReference>
<dbReference type="KEGG" id="dog:HP555_09805"/>
<keyword evidence="2" id="KW-1185">Reference proteome</keyword>
<proteinExistence type="predicted"/>
<evidence type="ECO:0000313" key="1">
    <source>
        <dbReference type="EMBL" id="QQG66140.1"/>
    </source>
</evidence>
<accession>A0A7T6AR38</accession>
<dbReference type="Proteomes" id="UP000596092">
    <property type="component" value="Chromosome"/>
</dbReference>
<gene>
    <name evidence="1" type="ORF">HP555_09805</name>
</gene>
<sequence>MIVHVKREMLHQSIGLFIVLQPADYGLNEQCITDRLVIYTVVQGSFLAGIVLCGIEFCSVMCN</sequence>
<dbReference type="AlphaFoldDB" id="A0A7T6AR38"/>
<reference evidence="1 2" key="1">
    <citation type="submission" date="2020-05" db="EMBL/GenBank/DDBJ databases">
        <title>Complete genome of Desulfobulbus oligotrophicus.</title>
        <authorList>
            <person name="Podar M."/>
        </authorList>
    </citation>
    <scope>NUCLEOTIDE SEQUENCE [LARGE SCALE GENOMIC DNA]</scope>
    <source>
        <strain evidence="1 2">Prop6</strain>
    </source>
</reference>
<name>A0A7T6AR38_9BACT</name>
<protein>
    <submittedName>
        <fullName evidence="1">Uncharacterized protein</fullName>
    </submittedName>
</protein>
<evidence type="ECO:0000313" key="2">
    <source>
        <dbReference type="Proteomes" id="UP000596092"/>
    </source>
</evidence>
<dbReference type="EMBL" id="CP054140">
    <property type="protein sequence ID" value="QQG66140.1"/>
    <property type="molecule type" value="Genomic_DNA"/>
</dbReference>